<gene>
    <name evidence="10" type="ORF">Celaphus_00002920</name>
</gene>
<dbReference type="InterPro" id="IPR008422">
    <property type="entry name" value="KN_HD"/>
</dbReference>
<dbReference type="SUPFAM" id="SSF46689">
    <property type="entry name" value="Homeodomain-like"/>
    <property type="match status" value="1"/>
</dbReference>
<dbReference type="InterPro" id="IPR050224">
    <property type="entry name" value="TALE_homeobox"/>
</dbReference>
<proteinExistence type="inferred from homology"/>
<feature type="compositionally biased region" description="Low complexity" evidence="7">
    <location>
        <begin position="140"/>
        <end position="150"/>
    </location>
</feature>
<evidence type="ECO:0000256" key="2">
    <source>
        <dbReference type="ARBA" id="ARBA00007601"/>
    </source>
</evidence>
<evidence type="ECO:0000256" key="6">
    <source>
        <dbReference type="PROSITE-ProRule" id="PRU00108"/>
    </source>
</evidence>
<evidence type="ECO:0000259" key="9">
    <source>
        <dbReference type="PROSITE" id="PS51978"/>
    </source>
</evidence>
<dbReference type="GO" id="GO:0003677">
    <property type="term" value="F:DNA binding"/>
    <property type="evidence" value="ECO:0007669"/>
    <property type="project" value="UniProtKB-UniRule"/>
</dbReference>
<keyword evidence="5 6" id="KW-0539">Nucleus</keyword>
<sequence length="208" mass="23279">ACREFTRHVTSLLQEQSRVRPVSPTEIAHLVGVIHGKFNSIQMQLKQSTCEAVMTLRARFLDARRKRQNFSKQATEVLNEYFYSHLSNPYPSEEAKEELARKGGISVSQNMRKFQEEAAIYTARTAMDATEVRGPGREASCPSMSHSSSSGPFPLTGPGDAFVRLQTLACLQPTPRGGGLLAQGRLAGEANANRFTHWQPRQRHLRRI</sequence>
<dbReference type="Proteomes" id="UP000242450">
    <property type="component" value="Chromosome 9"/>
</dbReference>
<evidence type="ECO:0000256" key="7">
    <source>
        <dbReference type="SAM" id="MobiDB-lite"/>
    </source>
</evidence>
<dbReference type="PROSITE" id="PS51978">
    <property type="entry name" value="PBC"/>
    <property type="match status" value="1"/>
</dbReference>
<evidence type="ECO:0000313" key="11">
    <source>
        <dbReference type="Proteomes" id="UP000242450"/>
    </source>
</evidence>
<dbReference type="Gene3D" id="1.10.10.60">
    <property type="entry name" value="Homeodomain-like"/>
    <property type="match status" value="1"/>
</dbReference>
<dbReference type="Pfam" id="PF03792">
    <property type="entry name" value="PBC"/>
    <property type="match status" value="1"/>
</dbReference>
<comment type="similarity">
    <text evidence="2">Belongs to the TALE/PBX homeobox family.</text>
</comment>
<evidence type="ECO:0000256" key="3">
    <source>
        <dbReference type="ARBA" id="ARBA00023125"/>
    </source>
</evidence>
<dbReference type="PROSITE" id="PS50071">
    <property type="entry name" value="HOMEOBOX_2"/>
    <property type="match status" value="1"/>
</dbReference>
<dbReference type="InterPro" id="IPR001356">
    <property type="entry name" value="HD"/>
</dbReference>
<feature type="domain" description="Homeobox" evidence="8">
    <location>
        <begin position="61"/>
        <end position="116"/>
    </location>
</feature>
<comment type="subcellular location">
    <subcellularLocation>
        <location evidence="1 6">Nucleus</location>
    </subcellularLocation>
</comment>
<feature type="DNA-binding region" description="Homeobox" evidence="6">
    <location>
        <begin position="63"/>
        <end position="117"/>
    </location>
</feature>
<comment type="caution">
    <text evidence="10">The sequence shown here is derived from an EMBL/GenBank/DDBJ whole genome shotgun (WGS) entry which is preliminary data.</text>
</comment>
<dbReference type="AlphaFoldDB" id="A0A212D311"/>
<keyword evidence="3 6" id="KW-0238">DNA-binding</keyword>
<keyword evidence="11" id="KW-1185">Reference proteome</keyword>
<evidence type="ECO:0000256" key="1">
    <source>
        <dbReference type="ARBA" id="ARBA00004123"/>
    </source>
</evidence>
<feature type="region of interest" description="Disordered" evidence="7">
    <location>
        <begin position="132"/>
        <end position="151"/>
    </location>
</feature>
<dbReference type="InterPro" id="IPR009057">
    <property type="entry name" value="Homeodomain-like_sf"/>
</dbReference>
<feature type="domain" description="PBC" evidence="9">
    <location>
        <begin position="1"/>
        <end position="62"/>
    </location>
</feature>
<keyword evidence="4 6" id="KW-0371">Homeobox</keyword>
<name>A0A212D311_CEREH</name>
<evidence type="ECO:0000256" key="5">
    <source>
        <dbReference type="ARBA" id="ARBA00023242"/>
    </source>
</evidence>
<accession>A0A212D311</accession>
<evidence type="ECO:0000256" key="4">
    <source>
        <dbReference type="ARBA" id="ARBA00023155"/>
    </source>
</evidence>
<dbReference type="OrthoDB" id="4187154at2759"/>
<protein>
    <submittedName>
        <fullName evidence="10">PBX4</fullName>
    </submittedName>
</protein>
<feature type="non-terminal residue" evidence="10">
    <location>
        <position position="1"/>
    </location>
</feature>
<dbReference type="GO" id="GO:0003700">
    <property type="term" value="F:DNA-binding transcription factor activity"/>
    <property type="evidence" value="ECO:0007669"/>
    <property type="project" value="InterPro"/>
</dbReference>
<dbReference type="GO" id="GO:0005634">
    <property type="term" value="C:nucleus"/>
    <property type="evidence" value="ECO:0007669"/>
    <property type="project" value="UniProtKB-SubCell"/>
</dbReference>
<dbReference type="CDD" id="cd00086">
    <property type="entry name" value="homeodomain"/>
    <property type="match status" value="1"/>
</dbReference>
<reference evidence="10 11" key="1">
    <citation type="journal article" date="2018" name="Mol. Genet. Genomics">
        <title>The red deer Cervus elaphus genome CerEla1.0: sequencing, annotating, genes, and chromosomes.</title>
        <authorList>
            <person name="Bana N.A."/>
            <person name="Nyiri A."/>
            <person name="Nagy J."/>
            <person name="Frank K."/>
            <person name="Nagy T."/>
            <person name="Steger V."/>
            <person name="Schiller M."/>
            <person name="Lakatos P."/>
            <person name="Sugar L."/>
            <person name="Horn P."/>
            <person name="Barta E."/>
            <person name="Orosz L."/>
        </authorList>
    </citation>
    <scope>NUCLEOTIDE SEQUENCE [LARGE SCALE GENOMIC DNA]</scope>
    <source>
        <strain evidence="10">Hungarian</strain>
    </source>
</reference>
<dbReference type="PANTHER" id="PTHR11850">
    <property type="entry name" value="HOMEOBOX PROTEIN TRANSCRIPTION FACTORS"/>
    <property type="match status" value="1"/>
</dbReference>
<dbReference type="InterPro" id="IPR005542">
    <property type="entry name" value="PBX_PBC_dom"/>
</dbReference>
<dbReference type="EMBL" id="MKHE01000009">
    <property type="protein sequence ID" value="OWK12484.1"/>
    <property type="molecule type" value="Genomic_DNA"/>
</dbReference>
<evidence type="ECO:0000313" key="10">
    <source>
        <dbReference type="EMBL" id="OWK12484.1"/>
    </source>
</evidence>
<evidence type="ECO:0000259" key="8">
    <source>
        <dbReference type="PROSITE" id="PS50071"/>
    </source>
</evidence>
<organism evidence="10 11">
    <name type="scientific">Cervus elaphus hippelaphus</name>
    <name type="common">European red deer</name>
    <dbReference type="NCBI Taxonomy" id="46360"/>
    <lineage>
        <taxon>Eukaryota</taxon>
        <taxon>Metazoa</taxon>
        <taxon>Chordata</taxon>
        <taxon>Craniata</taxon>
        <taxon>Vertebrata</taxon>
        <taxon>Euteleostomi</taxon>
        <taxon>Mammalia</taxon>
        <taxon>Eutheria</taxon>
        <taxon>Laurasiatheria</taxon>
        <taxon>Artiodactyla</taxon>
        <taxon>Ruminantia</taxon>
        <taxon>Pecora</taxon>
        <taxon>Cervidae</taxon>
        <taxon>Cervinae</taxon>
        <taxon>Cervus</taxon>
    </lineage>
</organism>
<dbReference type="Pfam" id="PF05920">
    <property type="entry name" value="Homeobox_KN"/>
    <property type="match status" value="1"/>
</dbReference>